<keyword evidence="2" id="KW-1185">Reference proteome</keyword>
<dbReference type="AlphaFoldDB" id="A0A547QA81"/>
<dbReference type="Gene3D" id="3.90.550.10">
    <property type="entry name" value="Spore Coat Polysaccharide Biosynthesis Protein SpsA, Chain A"/>
    <property type="match status" value="1"/>
</dbReference>
<dbReference type="GO" id="GO:0016740">
    <property type="term" value="F:transferase activity"/>
    <property type="evidence" value="ECO:0007669"/>
    <property type="project" value="UniProtKB-KW"/>
</dbReference>
<evidence type="ECO:0000313" key="1">
    <source>
        <dbReference type="EMBL" id="TRD23274.1"/>
    </source>
</evidence>
<reference evidence="1 2" key="1">
    <citation type="submission" date="2019-06" db="EMBL/GenBank/DDBJ databases">
        <title>Paenimaribius caenipelagi gen. nov., sp. nov., isolated from a tidal flat.</title>
        <authorList>
            <person name="Yoon J.-H."/>
        </authorList>
    </citation>
    <scope>NUCLEOTIDE SEQUENCE [LARGE SCALE GENOMIC DNA]</scope>
    <source>
        <strain evidence="1 2">JBTF-M29</strain>
    </source>
</reference>
<protein>
    <submittedName>
        <fullName evidence="1">Glycosyltransferase family 2 protein</fullName>
    </submittedName>
</protein>
<dbReference type="Proteomes" id="UP000318590">
    <property type="component" value="Unassembled WGS sequence"/>
</dbReference>
<dbReference type="RefSeq" id="WP_142833065.1">
    <property type="nucleotide sequence ID" value="NZ_VFSV01000002.1"/>
</dbReference>
<name>A0A547QA81_9RHOB</name>
<comment type="caution">
    <text evidence="1">The sequence shown here is derived from an EMBL/GenBank/DDBJ whole genome shotgun (WGS) entry which is preliminary data.</text>
</comment>
<dbReference type="InterPro" id="IPR029044">
    <property type="entry name" value="Nucleotide-diphossugar_trans"/>
</dbReference>
<dbReference type="CDD" id="cd00761">
    <property type="entry name" value="Glyco_tranf_GTA_type"/>
    <property type="match status" value="1"/>
</dbReference>
<sequence length="322" mass="35157">MDQPAPIRLTVAACTRQRPQMVAALAESWGRMALPDGVAVTCLLVENDTETRLHDLPQRLANGVTLRHVLEPEPGIPFARNRAAIGAVSDRADLLAFVDDDEVVAGDWLLRMIEGYRQSGAMLLGGPLRALRPDSPLTTLQKALFRGVEKRYRRKEVRAARKADLRDTKGVTIVTNNWLADVRLFTEHGLSFDETMRHTGGTDAKFYAETRALGLPTAWVANAIVAEEIPPARLSLRYQFARGRDQAATHMARRLSERPGSVWQAALLIPLRALALIPLVVAVPLTGGSALTDLARSAGAVTGQITSLFGKRSRLYEDVTGG</sequence>
<keyword evidence="1" id="KW-0808">Transferase</keyword>
<organism evidence="1 2">
    <name type="scientific">Palleronia caenipelagi</name>
    <dbReference type="NCBI Taxonomy" id="2489174"/>
    <lineage>
        <taxon>Bacteria</taxon>
        <taxon>Pseudomonadati</taxon>
        <taxon>Pseudomonadota</taxon>
        <taxon>Alphaproteobacteria</taxon>
        <taxon>Rhodobacterales</taxon>
        <taxon>Roseobacteraceae</taxon>
        <taxon>Palleronia</taxon>
    </lineage>
</organism>
<proteinExistence type="predicted"/>
<dbReference type="SUPFAM" id="SSF53448">
    <property type="entry name" value="Nucleotide-diphospho-sugar transferases"/>
    <property type="match status" value="1"/>
</dbReference>
<dbReference type="OrthoDB" id="6116224at2"/>
<accession>A0A547QA81</accession>
<evidence type="ECO:0000313" key="2">
    <source>
        <dbReference type="Proteomes" id="UP000318590"/>
    </source>
</evidence>
<dbReference type="EMBL" id="VFSV01000002">
    <property type="protein sequence ID" value="TRD23274.1"/>
    <property type="molecule type" value="Genomic_DNA"/>
</dbReference>
<gene>
    <name evidence="1" type="ORF">FEV53_01570</name>
</gene>